<dbReference type="GeneID" id="90984831"/>
<dbReference type="InterPro" id="IPR005025">
    <property type="entry name" value="FMN_Rdtase-like_dom"/>
</dbReference>
<dbReference type="Gene3D" id="3.40.50.360">
    <property type="match status" value="1"/>
</dbReference>
<keyword evidence="1" id="KW-0285">Flavoprotein</keyword>
<dbReference type="InterPro" id="IPR029039">
    <property type="entry name" value="Flavoprotein-like_sf"/>
</dbReference>
<evidence type="ECO:0000313" key="4">
    <source>
        <dbReference type="EMBL" id="KEJ91215.1"/>
    </source>
</evidence>
<dbReference type="PANTHER" id="PTHR43278">
    <property type="entry name" value="NAD(P)H-DEPENDENT FMN-CONTAINING OXIDOREDUCTASE YWQN-RELATED"/>
    <property type="match status" value="1"/>
</dbReference>
<dbReference type="STRING" id="2754.EH55_11725"/>
<dbReference type="GO" id="GO:0016491">
    <property type="term" value="F:oxidoreductase activity"/>
    <property type="evidence" value="ECO:0007669"/>
    <property type="project" value="InterPro"/>
</dbReference>
<dbReference type="SUPFAM" id="SSF52218">
    <property type="entry name" value="Flavoproteins"/>
    <property type="match status" value="1"/>
</dbReference>
<organism evidence="4 5">
    <name type="scientific">Synergistes jonesii</name>
    <dbReference type="NCBI Taxonomy" id="2754"/>
    <lineage>
        <taxon>Bacteria</taxon>
        <taxon>Thermotogati</taxon>
        <taxon>Synergistota</taxon>
        <taxon>Synergistia</taxon>
        <taxon>Synergistales</taxon>
        <taxon>Synergistaceae</taxon>
        <taxon>Synergistes</taxon>
    </lineage>
</organism>
<keyword evidence="5" id="KW-1185">Reference proteome</keyword>
<evidence type="ECO:0000313" key="5">
    <source>
        <dbReference type="Proteomes" id="UP000027665"/>
    </source>
</evidence>
<dbReference type="EMBL" id="JMKI01000054">
    <property type="protein sequence ID" value="KEJ91215.1"/>
    <property type="molecule type" value="Genomic_DNA"/>
</dbReference>
<dbReference type="AlphaFoldDB" id="A0A073INQ7"/>
<dbReference type="eggNOG" id="COG0655">
    <property type="taxonomic scope" value="Bacteria"/>
</dbReference>
<dbReference type="Proteomes" id="UP000027665">
    <property type="component" value="Unassembled WGS sequence"/>
</dbReference>
<reference evidence="4 5" key="1">
    <citation type="submission" date="2014-04" db="EMBL/GenBank/DDBJ databases">
        <title>Draft Genome Sequence of Synergistes jonesii.</title>
        <authorList>
            <person name="Coil D.A."/>
            <person name="Eisen J.A."/>
            <person name="Holland-Moritz H.E."/>
        </authorList>
    </citation>
    <scope>NUCLEOTIDE SEQUENCE [LARGE SCALE GENOMIC DNA]</scope>
    <source>
        <strain evidence="4 5">78-1</strain>
    </source>
</reference>
<gene>
    <name evidence="4" type="ORF">EH55_11725</name>
</gene>
<accession>A0A073INQ7</accession>
<evidence type="ECO:0000256" key="2">
    <source>
        <dbReference type="ARBA" id="ARBA00022643"/>
    </source>
</evidence>
<keyword evidence="2" id="KW-0288">FMN</keyword>
<dbReference type="Pfam" id="PF03358">
    <property type="entry name" value="FMN_red"/>
    <property type="match status" value="1"/>
</dbReference>
<dbReference type="OrthoDB" id="5207at2"/>
<dbReference type="RefSeq" id="WP_051682910.1">
    <property type="nucleotide sequence ID" value="NZ_JMKI01000054.1"/>
</dbReference>
<dbReference type="InterPro" id="IPR051796">
    <property type="entry name" value="ISF_SsuE-like"/>
</dbReference>
<comment type="caution">
    <text evidence="4">The sequence shown here is derived from an EMBL/GenBank/DDBJ whole genome shotgun (WGS) entry which is preliminary data.</text>
</comment>
<sequence>MKILALMGSPRLRGNTAILLSQFINGARAAGGEAEVVNLQEENIHPCDACDICECGDKDFCVHNDSMRELMKKVGEADAFVLATPVWWTGASSLTKIFLDRLYGYNTRKFFGGKGIYLITTFVDNRRFEHPLPGADIVGYAIQSVSDFTGMEFLGHLRSAISGCVLDDTKILDKAFLEGKNFVKVLSHAK</sequence>
<feature type="domain" description="NADPH-dependent FMN reductase-like" evidence="3">
    <location>
        <begin position="1"/>
        <end position="121"/>
    </location>
</feature>
<evidence type="ECO:0000259" key="3">
    <source>
        <dbReference type="Pfam" id="PF03358"/>
    </source>
</evidence>
<protein>
    <recommendedName>
        <fullName evidence="3">NADPH-dependent FMN reductase-like domain-containing protein</fullName>
    </recommendedName>
</protein>
<evidence type="ECO:0000256" key="1">
    <source>
        <dbReference type="ARBA" id="ARBA00022630"/>
    </source>
</evidence>
<dbReference type="PANTHER" id="PTHR43278:SF4">
    <property type="entry name" value="NAD(P)H-DEPENDENT FMN-CONTAINING OXIDOREDUCTASE YWQN-RELATED"/>
    <property type="match status" value="1"/>
</dbReference>
<name>A0A073INQ7_9BACT</name>
<proteinExistence type="predicted"/>